<dbReference type="Gene3D" id="1.10.3720.10">
    <property type="entry name" value="MetI-like"/>
    <property type="match status" value="1"/>
</dbReference>
<evidence type="ECO:0000259" key="8">
    <source>
        <dbReference type="PROSITE" id="PS50928"/>
    </source>
</evidence>
<dbReference type="GO" id="GO:0055085">
    <property type="term" value="P:transmembrane transport"/>
    <property type="evidence" value="ECO:0007669"/>
    <property type="project" value="InterPro"/>
</dbReference>
<dbReference type="Pfam" id="PF00528">
    <property type="entry name" value="BPD_transp_1"/>
    <property type="match status" value="1"/>
</dbReference>
<dbReference type="CDD" id="cd06261">
    <property type="entry name" value="TM_PBP2"/>
    <property type="match status" value="1"/>
</dbReference>
<evidence type="ECO:0000256" key="6">
    <source>
        <dbReference type="ARBA" id="ARBA00023136"/>
    </source>
</evidence>
<dbReference type="PANTHER" id="PTHR43744:SF12">
    <property type="entry name" value="ABC TRANSPORTER PERMEASE PROTEIN MG189-RELATED"/>
    <property type="match status" value="1"/>
</dbReference>
<feature type="transmembrane region" description="Helical" evidence="7">
    <location>
        <begin position="27"/>
        <end position="48"/>
    </location>
</feature>
<feature type="domain" description="ABC transmembrane type-1" evidence="8">
    <location>
        <begin position="90"/>
        <end position="279"/>
    </location>
</feature>
<comment type="similarity">
    <text evidence="7">Belongs to the binding-protein-dependent transport system permease family.</text>
</comment>
<evidence type="ECO:0000256" key="4">
    <source>
        <dbReference type="ARBA" id="ARBA00022692"/>
    </source>
</evidence>
<comment type="subcellular location">
    <subcellularLocation>
        <location evidence="1 7">Cell membrane</location>
        <topology evidence="1 7">Multi-pass membrane protein</topology>
    </subcellularLocation>
</comment>
<keyword evidence="2 7" id="KW-0813">Transport</keyword>
<organism evidence="9">
    <name type="scientific">Caldilineaceae bacterium SB0664_bin_27</name>
    <dbReference type="NCBI Taxonomy" id="2605260"/>
    <lineage>
        <taxon>Bacteria</taxon>
        <taxon>Bacillati</taxon>
        <taxon>Chloroflexota</taxon>
        <taxon>Caldilineae</taxon>
        <taxon>Caldilineales</taxon>
        <taxon>Caldilineaceae</taxon>
    </lineage>
</organism>
<accession>A0A6B0YVL2</accession>
<feature type="transmembrane region" description="Helical" evidence="7">
    <location>
        <begin position="154"/>
        <end position="175"/>
    </location>
</feature>
<gene>
    <name evidence="9" type="ORF">F4Y42_14740</name>
</gene>
<sequence>MARTLSDPGGGAREQNRLLLIATKRSFTIIVYALLIALAFSMIFPYLWMLANSFKSRTDFFTNPYSVIPMPPTLSTYYDALTIGRMGVYLGNSILYAAAVLIVQLLIDSLAAYSFARVDFPGRETLFLAVLATLMLPGSVTLIPTFLIAHGLGLTNTFTGVVLPGFAGAFGIFLLRQFFLNIPRELEDAARIDGSGFFGTYWRIMLPLAKPAMVTLGVFIFLNEWSSFVWPLIILSDWKKYPVTVGIALFRDVNQINWPAVFAGSTIVSFPIVILFVLAQEYIIGGISLSGLKG</sequence>
<evidence type="ECO:0000256" key="2">
    <source>
        <dbReference type="ARBA" id="ARBA00022448"/>
    </source>
</evidence>
<feature type="transmembrane region" description="Helical" evidence="7">
    <location>
        <begin position="94"/>
        <end position="113"/>
    </location>
</feature>
<comment type="caution">
    <text evidence="9">The sequence shown here is derived from an EMBL/GenBank/DDBJ whole genome shotgun (WGS) entry which is preliminary data.</text>
</comment>
<feature type="transmembrane region" description="Helical" evidence="7">
    <location>
        <begin position="125"/>
        <end position="148"/>
    </location>
</feature>
<dbReference type="GO" id="GO:0005886">
    <property type="term" value="C:plasma membrane"/>
    <property type="evidence" value="ECO:0007669"/>
    <property type="project" value="UniProtKB-SubCell"/>
</dbReference>
<keyword evidence="4 7" id="KW-0812">Transmembrane</keyword>
<evidence type="ECO:0000256" key="3">
    <source>
        <dbReference type="ARBA" id="ARBA00022475"/>
    </source>
</evidence>
<proteinExistence type="inferred from homology"/>
<name>A0A6B0YVL2_9CHLR</name>
<dbReference type="PROSITE" id="PS50928">
    <property type="entry name" value="ABC_TM1"/>
    <property type="match status" value="1"/>
</dbReference>
<evidence type="ECO:0000256" key="5">
    <source>
        <dbReference type="ARBA" id="ARBA00022989"/>
    </source>
</evidence>
<dbReference type="EMBL" id="VXRG01000121">
    <property type="protein sequence ID" value="MXY94693.1"/>
    <property type="molecule type" value="Genomic_DNA"/>
</dbReference>
<evidence type="ECO:0000256" key="1">
    <source>
        <dbReference type="ARBA" id="ARBA00004651"/>
    </source>
</evidence>
<dbReference type="SUPFAM" id="SSF161098">
    <property type="entry name" value="MetI-like"/>
    <property type="match status" value="1"/>
</dbReference>
<dbReference type="InterPro" id="IPR000515">
    <property type="entry name" value="MetI-like"/>
</dbReference>
<dbReference type="PANTHER" id="PTHR43744">
    <property type="entry name" value="ABC TRANSPORTER PERMEASE PROTEIN MG189-RELATED-RELATED"/>
    <property type="match status" value="1"/>
</dbReference>
<keyword evidence="3" id="KW-1003">Cell membrane</keyword>
<reference evidence="9" key="1">
    <citation type="submission" date="2019-09" db="EMBL/GenBank/DDBJ databases">
        <title>Characterisation of the sponge microbiome using genome-centric metagenomics.</title>
        <authorList>
            <person name="Engelberts J.P."/>
            <person name="Robbins S.J."/>
            <person name="De Goeij J.M."/>
            <person name="Aranda M."/>
            <person name="Bell S.C."/>
            <person name="Webster N.S."/>
        </authorList>
    </citation>
    <scope>NUCLEOTIDE SEQUENCE</scope>
    <source>
        <strain evidence="9">SB0664_bin_27</strain>
    </source>
</reference>
<feature type="transmembrane region" description="Helical" evidence="7">
    <location>
        <begin position="256"/>
        <end position="279"/>
    </location>
</feature>
<keyword evidence="5 7" id="KW-1133">Transmembrane helix</keyword>
<evidence type="ECO:0000313" key="9">
    <source>
        <dbReference type="EMBL" id="MXY94693.1"/>
    </source>
</evidence>
<protein>
    <submittedName>
        <fullName evidence="9">Carbohydrate ABC transporter permease</fullName>
    </submittedName>
</protein>
<keyword evidence="6 7" id="KW-0472">Membrane</keyword>
<dbReference type="InterPro" id="IPR035906">
    <property type="entry name" value="MetI-like_sf"/>
</dbReference>
<dbReference type="AlphaFoldDB" id="A0A6B0YVL2"/>
<evidence type="ECO:0000256" key="7">
    <source>
        <dbReference type="RuleBase" id="RU363032"/>
    </source>
</evidence>